<sequence length="50" mass="6062">MKKYSIKNRSRSKKSIRRSKKSRKHRKKTHKKRGGGITRHVRYNSDLPKK</sequence>
<accession>A0A6C0AVS6</accession>
<evidence type="ECO:0000313" key="2">
    <source>
        <dbReference type="EMBL" id="QHS84037.1"/>
    </source>
</evidence>
<dbReference type="EMBL" id="MN738771">
    <property type="protein sequence ID" value="QHS84037.1"/>
    <property type="molecule type" value="Genomic_DNA"/>
</dbReference>
<organism evidence="2">
    <name type="scientific">viral metagenome</name>
    <dbReference type="NCBI Taxonomy" id="1070528"/>
    <lineage>
        <taxon>unclassified sequences</taxon>
        <taxon>metagenomes</taxon>
        <taxon>organismal metagenomes</taxon>
    </lineage>
</organism>
<reference evidence="2" key="1">
    <citation type="journal article" date="2020" name="Nature">
        <title>Giant virus diversity and host interactions through global metagenomics.</title>
        <authorList>
            <person name="Schulz F."/>
            <person name="Roux S."/>
            <person name="Paez-Espino D."/>
            <person name="Jungbluth S."/>
            <person name="Walsh D.A."/>
            <person name="Denef V.J."/>
            <person name="McMahon K.D."/>
            <person name="Konstantinidis K.T."/>
            <person name="Eloe-Fadrosh E.A."/>
            <person name="Kyrpides N.C."/>
            <person name="Woyke T."/>
        </authorList>
    </citation>
    <scope>NUCLEOTIDE SEQUENCE</scope>
    <source>
        <strain evidence="2">GVMAG-S-ERX555965-48</strain>
    </source>
</reference>
<evidence type="ECO:0000256" key="1">
    <source>
        <dbReference type="SAM" id="MobiDB-lite"/>
    </source>
</evidence>
<proteinExistence type="predicted"/>
<feature type="compositionally biased region" description="Basic residues" evidence="1">
    <location>
        <begin position="1"/>
        <end position="42"/>
    </location>
</feature>
<feature type="region of interest" description="Disordered" evidence="1">
    <location>
        <begin position="1"/>
        <end position="50"/>
    </location>
</feature>
<dbReference type="AlphaFoldDB" id="A0A6C0AVS6"/>
<name>A0A6C0AVS6_9ZZZZ</name>
<protein>
    <submittedName>
        <fullName evidence="2">Uncharacterized protein</fullName>
    </submittedName>
</protein>